<name>A0ABU5ZDF9_9BACL</name>
<dbReference type="InterPro" id="IPR025689">
    <property type="entry name" value="Spore_YtrH"/>
</dbReference>
<reference evidence="2" key="1">
    <citation type="submission" date="2023-12" db="EMBL/GenBank/DDBJ databases">
        <title>Fervidustalea candida gen. nov., sp. nov., a novel member of the family Paenibacillaceae isolated from a geothermal area.</title>
        <authorList>
            <person name="Li W.-J."/>
            <person name="Jiao J.-Y."/>
            <person name="Chen Y."/>
        </authorList>
    </citation>
    <scope>NUCLEOTIDE SEQUENCE</scope>
    <source>
        <strain evidence="2">SYSU GA230002</strain>
    </source>
</reference>
<keyword evidence="1" id="KW-0472">Membrane</keyword>
<proteinExistence type="predicted"/>
<keyword evidence="1" id="KW-1133">Transmembrane helix</keyword>
<dbReference type="EMBL" id="JAYJLD010000002">
    <property type="protein sequence ID" value="MEB3100542.1"/>
    <property type="molecule type" value="Genomic_DNA"/>
</dbReference>
<keyword evidence="1" id="KW-0812">Transmembrane</keyword>
<evidence type="ECO:0000313" key="3">
    <source>
        <dbReference type="Proteomes" id="UP001310386"/>
    </source>
</evidence>
<gene>
    <name evidence="2" type="ORF">VF724_02570</name>
</gene>
<dbReference type="Pfam" id="PF14034">
    <property type="entry name" value="Spore_YtrH"/>
    <property type="match status" value="1"/>
</dbReference>
<evidence type="ECO:0000256" key="1">
    <source>
        <dbReference type="SAM" id="Phobius"/>
    </source>
</evidence>
<organism evidence="2 3">
    <name type="scientific">Ferviditalea candida</name>
    <dbReference type="NCBI Taxonomy" id="3108399"/>
    <lineage>
        <taxon>Bacteria</taxon>
        <taxon>Bacillati</taxon>
        <taxon>Bacillota</taxon>
        <taxon>Bacilli</taxon>
        <taxon>Bacillales</taxon>
        <taxon>Paenibacillaceae</taxon>
        <taxon>Ferviditalea</taxon>
    </lineage>
</organism>
<protein>
    <submittedName>
        <fullName evidence="2">YtrH family sporulation protein</fullName>
    </submittedName>
</protein>
<dbReference type="Proteomes" id="UP001310386">
    <property type="component" value="Unassembled WGS sequence"/>
</dbReference>
<evidence type="ECO:0000313" key="2">
    <source>
        <dbReference type="EMBL" id="MEB3100542.1"/>
    </source>
</evidence>
<sequence length="110" mass="11821">MGNFLTKLMFDFLVAFGVVFGGVLLGGIGAVLTLQPPTIYMQRIAENIKIWAVVAAIGGTIDPFRVIESNFLDGNLSPAIKQILYVIGAFMGAHLATKLVNWICNGGIEH</sequence>
<comment type="caution">
    <text evidence="2">The sequence shown here is derived from an EMBL/GenBank/DDBJ whole genome shotgun (WGS) entry which is preliminary data.</text>
</comment>
<keyword evidence="3" id="KW-1185">Reference proteome</keyword>
<feature type="transmembrane region" description="Helical" evidence="1">
    <location>
        <begin position="12"/>
        <end position="34"/>
    </location>
</feature>
<accession>A0ABU5ZDF9</accession>
<dbReference type="RefSeq" id="WP_371752647.1">
    <property type="nucleotide sequence ID" value="NZ_JAYJLD010000002.1"/>
</dbReference>